<feature type="domain" description="FAD-dependent oxidoreductase 2 FAD-binding" evidence="4">
    <location>
        <begin position="4"/>
        <end position="397"/>
    </location>
</feature>
<evidence type="ECO:0000256" key="1">
    <source>
        <dbReference type="ARBA" id="ARBA00022630"/>
    </source>
</evidence>
<evidence type="ECO:0000259" key="4">
    <source>
        <dbReference type="Pfam" id="PF00890"/>
    </source>
</evidence>
<protein>
    <submittedName>
        <fullName evidence="5">Anaerobic glycerol-3-phosphate dehydrogenase subunit B</fullName>
    </submittedName>
</protein>
<dbReference type="InterPro" id="IPR003953">
    <property type="entry name" value="FAD-dep_OxRdtase_2_FAD-bd"/>
</dbReference>
<reference evidence="6" key="1">
    <citation type="submission" date="2017-08" db="EMBL/GenBank/DDBJ databases">
        <authorList>
            <person name="Grouzdev D.S."/>
            <person name="Gaisin V.A."/>
            <person name="Rysina M.S."/>
            <person name="Gorlenko V.M."/>
        </authorList>
    </citation>
    <scope>NUCLEOTIDE SEQUENCE [LARGE SCALE GENOMIC DNA]</scope>
    <source>
        <strain evidence="6">Kir15-3F</strain>
    </source>
</reference>
<dbReference type="PIRSF" id="PIRSF000141">
    <property type="entry name" value="Anaerobic_G3P_dh"/>
    <property type="match status" value="1"/>
</dbReference>
<dbReference type="Proteomes" id="UP000220527">
    <property type="component" value="Unassembled WGS sequence"/>
</dbReference>
<dbReference type="InterPro" id="IPR009158">
    <property type="entry name" value="G3P_DH_GlpB_su"/>
</dbReference>
<name>A0A2A6RN64_9CHLR</name>
<dbReference type="EMBL" id="NQWI01000011">
    <property type="protein sequence ID" value="PDW04341.1"/>
    <property type="molecule type" value="Genomic_DNA"/>
</dbReference>
<dbReference type="RefSeq" id="WP_097642819.1">
    <property type="nucleotide sequence ID" value="NZ_NQWI01000011.1"/>
</dbReference>
<dbReference type="Gene3D" id="3.50.50.60">
    <property type="entry name" value="FAD/NAD(P)-binding domain"/>
    <property type="match status" value="1"/>
</dbReference>
<keyword evidence="1" id="KW-0285">Flavoprotein</keyword>
<evidence type="ECO:0000313" key="5">
    <source>
        <dbReference type="EMBL" id="PDW04341.1"/>
    </source>
</evidence>
<keyword evidence="2" id="KW-0288">FMN</keyword>
<dbReference type="NCBIfam" id="NF003726">
    <property type="entry name" value="PRK05329.2-5"/>
    <property type="match status" value="1"/>
</dbReference>
<evidence type="ECO:0000256" key="3">
    <source>
        <dbReference type="ARBA" id="ARBA00023002"/>
    </source>
</evidence>
<dbReference type="SUPFAM" id="SSF51905">
    <property type="entry name" value="FAD/NAD(P)-binding domain"/>
    <property type="match status" value="1"/>
</dbReference>
<dbReference type="InterPro" id="IPR036188">
    <property type="entry name" value="FAD/NAD-bd_sf"/>
</dbReference>
<evidence type="ECO:0000313" key="6">
    <source>
        <dbReference type="Proteomes" id="UP000220527"/>
    </source>
</evidence>
<comment type="caution">
    <text evidence="5">The sequence shown here is derived from an EMBL/GenBank/DDBJ whole genome shotgun (WGS) entry which is preliminary data.</text>
</comment>
<dbReference type="Pfam" id="PF00890">
    <property type="entry name" value="FAD_binding_2"/>
    <property type="match status" value="1"/>
</dbReference>
<proteinExistence type="predicted"/>
<accession>A0A2A6RN64</accession>
<evidence type="ECO:0000256" key="2">
    <source>
        <dbReference type="ARBA" id="ARBA00022643"/>
    </source>
</evidence>
<dbReference type="GO" id="GO:0009331">
    <property type="term" value="C:glycerol-3-phosphate dehydrogenase (FAD) complex"/>
    <property type="evidence" value="ECO:0007669"/>
    <property type="project" value="InterPro"/>
</dbReference>
<dbReference type="NCBIfam" id="TIGR03378">
    <property type="entry name" value="glycerol3P_GlpB"/>
    <property type="match status" value="1"/>
</dbReference>
<dbReference type="AlphaFoldDB" id="A0A2A6RN64"/>
<sequence length="414" mass="44120">MHYDTIIIGAGLAGLSAALRRAALGERVLVLAKGYGASGWTAGCVDVWAAGDAPLSALATLVRSRPQHPYALVGLEALQRGLEWVRTLAAAAGYPLVGGWERGLRLPTALGALRSTCLVPLTMVAGESRQLADGPLLIAGLRELRDFFPPLIAENLRAQGYAATGCYLQMPPGERQRECTPLHVAQCFEQAHVRANIGQQLRTHVRQGGYRRIGLPGVLGLHQAPAVVAELQALSGALIFEIPTLPTSVPGLRLFHVFEQAALAAGVRMQVGGWVVRAEAEGQQLVAVYSRAAAREQRHSARRWVLATGGMLGGGLRSDAHGHIIETALGLPVAKPYSRAEWFDPLLFAPGGHPIFQAGIAVDPQLRPLDAEGRVVYENVAVVGGALAHYDELREGCREGVALATGYGEEQKNR</sequence>
<dbReference type="OrthoDB" id="140595at2"/>
<gene>
    <name evidence="5" type="ORF">CJ255_04095</name>
</gene>
<keyword evidence="3" id="KW-0560">Oxidoreductase</keyword>
<keyword evidence="6" id="KW-1185">Reference proteome</keyword>
<dbReference type="GO" id="GO:0004368">
    <property type="term" value="F:glycerol-3-phosphate dehydrogenase (quinone) activity"/>
    <property type="evidence" value="ECO:0007669"/>
    <property type="project" value="InterPro"/>
</dbReference>
<organism evidence="5 6">
    <name type="scientific">Candidatus Viridilinea mediisalina</name>
    <dbReference type="NCBI Taxonomy" id="2024553"/>
    <lineage>
        <taxon>Bacteria</taxon>
        <taxon>Bacillati</taxon>
        <taxon>Chloroflexota</taxon>
        <taxon>Chloroflexia</taxon>
        <taxon>Chloroflexales</taxon>
        <taxon>Chloroflexineae</taxon>
        <taxon>Oscillochloridaceae</taxon>
        <taxon>Candidatus Viridilinea</taxon>
    </lineage>
</organism>